<dbReference type="EMBL" id="JBEZFP010000082">
    <property type="protein sequence ID" value="MEU8137199.1"/>
    <property type="molecule type" value="Genomic_DNA"/>
</dbReference>
<keyword evidence="1" id="KW-0732">Signal</keyword>
<dbReference type="RefSeq" id="WP_358358749.1">
    <property type="nucleotide sequence ID" value="NZ_JBEZFP010000082.1"/>
</dbReference>
<feature type="signal peptide" evidence="1">
    <location>
        <begin position="1"/>
        <end position="27"/>
    </location>
</feature>
<feature type="chain" id="PRO_5046239593" description="SCP domain-containing protein" evidence="1">
    <location>
        <begin position="28"/>
        <end position="193"/>
    </location>
</feature>
<evidence type="ECO:0008006" key="4">
    <source>
        <dbReference type="Google" id="ProtNLM"/>
    </source>
</evidence>
<dbReference type="Proteomes" id="UP001551482">
    <property type="component" value="Unassembled WGS sequence"/>
</dbReference>
<evidence type="ECO:0000256" key="1">
    <source>
        <dbReference type="SAM" id="SignalP"/>
    </source>
</evidence>
<accession>A0ABV3DPW3</accession>
<organism evidence="2 3">
    <name type="scientific">Streptodolium elevatio</name>
    <dbReference type="NCBI Taxonomy" id="3157996"/>
    <lineage>
        <taxon>Bacteria</taxon>
        <taxon>Bacillati</taxon>
        <taxon>Actinomycetota</taxon>
        <taxon>Actinomycetes</taxon>
        <taxon>Kitasatosporales</taxon>
        <taxon>Streptomycetaceae</taxon>
        <taxon>Streptodolium</taxon>
    </lineage>
</organism>
<comment type="caution">
    <text evidence="2">The sequence shown here is derived from an EMBL/GenBank/DDBJ whole genome shotgun (WGS) entry which is preliminary data.</text>
</comment>
<proteinExistence type="predicted"/>
<dbReference type="Gene3D" id="3.40.33.10">
    <property type="entry name" value="CAP"/>
    <property type="match status" value="1"/>
</dbReference>
<dbReference type="SUPFAM" id="SSF55797">
    <property type="entry name" value="PR-1-like"/>
    <property type="match status" value="1"/>
</dbReference>
<dbReference type="InterPro" id="IPR035940">
    <property type="entry name" value="CAP_sf"/>
</dbReference>
<evidence type="ECO:0000313" key="2">
    <source>
        <dbReference type="EMBL" id="MEU8137199.1"/>
    </source>
</evidence>
<gene>
    <name evidence="2" type="ORF">AB0C36_27235</name>
</gene>
<reference evidence="2 3" key="1">
    <citation type="submission" date="2024-06" db="EMBL/GenBank/DDBJ databases">
        <title>The Natural Products Discovery Center: Release of the First 8490 Sequenced Strains for Exploring Actinobacteria Biosynthetic Diversity.</title>
        <authorList>
            <person name="Kalkreuter E."/>
            <person name="Kautsar S.A."/>
            <person name="Yang D."/>
            <person name="Bader C.D."/>
            <person name="Teijaro C.N."/>
            <person name="Fluegel L."/>
            <person name="Davis C.M."/>
            <person name="Simpson J.R."/>
            <person name="Lauterbach L."/>
            <person name="Steele A.D."/>
            <person name="Gui C."/>
            <person name="Meng S."/>
            <person name="Li G."/>
            <person name="Viehrig K."/>
            <person name="Ye F."/>
            <person name="Su P."/>
            <person name="Kiefer A.F."/>
            <person name="Nichols A."/>
            <person name="Cepeda A.J."/>
            <person name="Yan W."/>
            <person name="Fan B."/>
            <person name="Jiang Y."/>
            <person name="Adhikari A."/>
            <person name="Zheng C.-J."/>
            <person name="Schuster L."/>
            <person name="Cowan T.M."/>
            <person name="Smanski M.J."/>
            <person name="Chevrette M.G."/>
            <person name="De Carvalho L.P.S."/>
            <person name="Shen B."/>
        </authorList>
    </citation>
    <scope>NUCLEOTIDE SEQUENCE [LARGE SCALE GENOMIC DNA]</scope>
    <source>
        <strain evidence="2 3">NPDC048946</strain>
    </source>
</reference>
<name>A0ABV3DPW3_9ACTN</name>
<sequence>MKRRRCVAVVAAAVAAVSLLGSAPALASTAEVAARPTAAQVVPADVRQAREYYPDVDYITCEINKERTVQGLSPLLVSDRASEVGRGHARDMAGMKRLTSVGSDGRGLRDRLNDAGIYSNLVQEFMFSGYNHDGHFADMATDPTPENGFYKALMSRDVVAWGVGYDRLYWDVNLLGYHRKLGARPAVCSRTAG</sequence>
<keyword evidence="3" id="KW-1185">Reference proteome</keyword>
<evidence type="ECO:0000313" key="3">
    <source>
        <dbReference type="Proteomes" id="UP001551482"/>
    </source>
</evidence>
<protein>
    <recommendedName>
        <fullName evidence="4">SCP domain-containing protein</fullName>
    </recommendedName>
</protein>